<dbReference type="InterPro" id="IPR010730">
    <property type="entry name" value="HET"/>
</dbReference>
<dbReference type="AlphaFoldDB" id="A0A395P467"/>
<dbReference type="STRING" id="490622.A0A395P467"/>
<name>A0A395P467_TRIAR</name>
<dbReference type="PANTHER" id="PTHR33112">
    <property type="entry name" value="DOMAIN PROTEIN, PUTATIVE-RELATED"/>
    <property type="match status" value="1"/>
</dbReference>
<dbReference type="EMBL" id="PXOA01000010">
    <property type="protein sequence ID" value="RFU82061.1"/>
    <property type="molecule type" value="Genomic_DNA"/>
</dbReference>
<keyword evidence="3" id="KW-1185">Reference proteome</keyword>
<organism evidence="2 3">
    <name type="scientific">Trichoderma arundinaceum</name>
    <dbReference type="NCBI Taxonomy" id="490622"/>
    <lineage>
        <taxon>Eukaryota</taxon>
        <taxon>Fungi</taxon>
        <taxon>Dikarya</taxon>
        <taxon>Ascomycota</taxon>
        <taxon>Pezizomycotina</taxon>
        <taxon>Sordariomycetes</taxon>
        <taxon>Hypocreomycetidae</taxon>
        <taxon>Hypocreales</taxon>
        <taxon>Hypocreaceae</taxon>
        <taxon>Trichoderma</taxon>
    </lineage>
</organism>
<evidence type="ECO:0000259" key="1">
    <source>
        <dbReference type="Pfam" id="PF06985"/>
    </source>
</evidence>
<dbReference type="OrthoDB" id="4892393at2759"/>
<dbReference type="PANTHER" id="PTHR33112:SF10">
    <property type="entry name" value="TOL"/>
    <property type="match status" value="1"/>
</dbReference>
<evidence type="ECO:0000313" key="3">
    <source>
        <dbReference type="Proteomes" id="UP000266272"/>
    </source>
</evidence>
<gene>
    <name evidence="2" type="ORF">TARUN_141</name>
</gene>
<feature type="domain" description="Heterokaryon incompatibility" evidence="1">
    <location>
        <begin position="2"/>
        <end position="89"/>
    </location>
</feature>
<reference evidence="2 3" key="1">
    <citation type="journal article" date="2018" name="PLoS Pathog.">
        <title>Evolution of structural diversity of trichothecenes, a family of toxins produced by plant pathogenic and entomopathogenic fungi.</title>
        <authorList>
            <person name="Proctor R.H."/>
            <person name="McCormick S.P."/>
            <person name="Kim H.S."/>
            <person name="Cardoza R.E."/>
            <person name="Stanley A.M."/>
            <person name="Lindo L."/>
            <person name="Kelly A."/>
            <person name="Brown D.W."/>
            <person name="Lee T."/>
            <person name="Vaughan M.M."/>
            <person name="Alexander N.J."/>
            <person name="Busman M."/>
            <person name="Gutierrez S."/>
        </authorList>
    </citation>
    <scope>NUCLEOTIDE SEQUENCE [LARGE SCALE GENOMIC DNA]</scope>
    <source>
        <strain evidence="2 3">IBT 40837</strain>
    </source>
</reference>
<sequence length="413" mass="46440">MQDNGTEKTADIMQMDEVYSNSRLNISAAEGQILKGLIFNRKLLEFNPCRATVRVRESQEDVNLYAFPDRFFLRPTEAPLNKRGWVFQERTLAPRIIHFTKNQVFWECHSLEASEVLPQGDSLELGHVGKGVGISSALSKQELQSRWYAFVSHYSGTSVTYSEDRLLALSAVAKQFCLAMRLDPSKYLAGVWEDELPLSMLWHQVPDPDMRGPELIASIAPSWSWASIGGQISYIELSRQISNVELLGVQATRISPNPFGGTSSCRLRLRGAVCKCRRYVRSGVPWVCITQRTKFQESANAPGDNQVGIYWDKSRKAVADWLNTIGSSSSSSTCFLLHIASQKEDQLGPIQRGVILQRTAIRGTYTRIGSFFIFRDSYSNSDLENAFNGHLNTLDTDDYLELNSIGKYTINIV</sequence>
<dbReference type="Pfam" id="PF06985">
    <property type="entry name" value="HET"/>
    <property type="match status" value="1"/>
</dbReference>
<dbReference type="Proteomes" id="UP000266272">
    <property type="component" value="Unassembled WGS sequence"/>
</dbReference>
<comment type="caution">
    <text evidence="2">The sequence shown here is derived from an EMBL/GenBank/DDBJ whole genome shotgun (WGS) entry which is preliminary data.</text>
</comment>
<evidence type="ECO:0000313" key="2">
    <source>
        <dbReference type="EMBL" id="RFU82061.1"/>
    </source>
</evidence>
<protein>
    <submittedName>
        <fullName evidence="2">Heterokaryon incompatibility</fullName>
    </submittedName>
</protein>
<accession>A0A395P467</accession>
<proteinExistence type="predicted"/>